<feature type="region of interest" description="Disordered" evidence="7">
    <location>
        <begin position="396"/>
        <end position="436"/>
    </location>
</feature>
<dbReference type="Pfam" id="PF14450">
    <property type="entry name" value="FtsA"/>
    <property type="match status" value="1"/>
</dbReference>
<dbReference type="CDD" id="cd24048">
    <property type="entry name" value="ASKHA_NBD_FtsA"/>
    <property type="match status" value="1"/>
</dbReference>
<dbReference type="GO" id="GO:0032153">
    <property type="term" value="C:cell division site"/>
    <property type="evidence" value="ECO:0007669"/>
    <property type="project" value="UniProtKB-UniRule"/>
</dbReference>
<evidence type="ECO:0000256" key="2">
    <source>
        <dbReference type="ARBA" id="ARBA00022618"/>
    </source>
</evidence>
<feature type="compositionally biased region" description="Polar residues" evidence="7">
    <location>
        <begin position="402"/>
        <end position="412"/>
    </location>
</feature>
<evidence type="ECO:0000256" key="5">
    <source>
        <dbReference type="HAMAP-Rule" id="MF_02033"/>
    </source>
</evidence>
<dbReference type="Proteomes" id="UP001171751">
    <property type="component" value="Unassembled WGS sequence"/>
</dbReference>
<organism evidence="9 10">
    <name type="scientific">Atopococcus tabaci</name>
    <dbReference type="NCBI Taxonomy" id="269774"/>
    <lineage>
        <taxon>Bacteria</taxon>
        <taxon>Bacillati</taxon>
        <taxon>Bacillota</taxon>
        <taxon>Bacilli</taxon>
        <taxon>Lactobacillales</taxon>
        <taxon>Carnobacteriaceae</taxon>
        <taxon>Atopococcus</taxon>
    </lineage>
</organism>
<comment type="similarity">
    <text evidence="5 6">Belongs to the FtsA/MreB family.</text>
</comment>
<feature type="domain" description="SHS2" evidence="8">
    <location>
        <begin position="8"/>
        <end position="195"/>
    </location>
</feature>
<dbReference type="SMART" id="SM00842">
    <property type="entry name" value="FtsA"/>
    <property type="match status" value="1"/>
</dbReference>
<dbReference type="NCBIfam" id="TIGR01174">
    <property type="entry name" value="ftsA"/>
    <property type="match status" value="1"/>
</dbReference>
<accession>A0AA43UCF2</accession>
<evidence type="ECO:0000256" key="6">
    <source>
        <dbReference type="PIRNR" id="PIRNR003101"/>
    </source>
</evidence>
<evidence type="ECO:0000259" key="8">
    <source>
        <dbReference type="SMART" id="SM00842"/>
    </source>
</evidence>
<keyword evidence="3 5" id="KW-0472">Membrane</keyword>
<dbReference type="Pfam" id="PF02491">
    <property type="entry name" value="SHS2_FTSA"/>
    <property type="match status" value="1"/>
</dbReference>
<evidence type="ECO:0000256" key="3">
    <source>
        <dbReference type="ARBA" id="ARBA00023136"/>
    </source>
</evidence>
<dbReference type="InterPro" id="IPR003494">
    <property type="entry name" value="SHS2_FtsA"/>
</dbReference>
<comment type="subunit">
    <text evidence="5">Self-interacts. Interacts with FtsZ.</text>
</comment>
<dbReference type="InterPro" id="IPR050696">
    <property type="entry name" value="FtsA/MreB"/>
</dbReference>
<protein>
    <recommendedName>
        <fullName evidence="5 6">Cell division protein FtsA</fullName>
    </recommendedName>
</protein>
<dbReference type="PANTHER" id="PTHR32432">
    <property type="entry name" value="CELL DIVISION PROTEIN FTSA-RELATED"/>
    <property type="match status" value="1"/>
</dbReference>
<sequence length="452" mass="50079">MGTYKRILTSLDIGTTSIKVIIAEIINNELNVIGVSTQESRGIKKGVIVDIDKTVTSIIIAIQEAEQKANVAVDEVIVGLPAYGLEIQSTRGVVKTENADTEITNRDIESVVSQAMIQAVGQDKEMIGLNIHQFIVDGFDDISDPRRMVGVRLEMEADVLSVPKTILHSIKKCVTMADLTISDIVIQPDALASVSLNHDHKRQGAILVDMGGGQTTVSVYKDNRLIYSFVDPEGGEYITRDISVVLNTTIDEAEQLKIKYGYAHPDEANPDNTIPVNVLSQKGVQSISEDYLAEIIQARLLQILTTIKNNLSESQLLDASNNIIVTGGNTSIPATRDLLSEVFSKSIDFFVPQQMGIRYPTFSTAVGLIQYVKEQSDVQRMVNRYVNGLEVYTRDKEESQKEVPSSRTFSSDQHPDQDRSQQGATEKITIKETQSEETTWDKFKNMINSFFD</sequence>
<dbReference type="PANTHER" id="PTHR32432:SF4">
    <property type="entry name" value="CELL DIVISION PROTEIN FTSA"/>
    <property type="match status" value="1"/>
</dbReference>
<comment type="caution">
    <text evidence="9">The sequence shown here is derived from an EMBL/GenBank/DDBJ whole genome shotgun (WGS) entry which is preliminary data.</text>
</comment>
<dbReference type="GO" id="GO:0009898">
    <property type="term" value="C:cytoplasmic side of plasma membrane"/>
    <property type="evidence" value="ECO:0007669"/>
    <property type="project" value="UniProtKB-UniRule"/>
</dbReference>
<dbReference type="Gene3D" id="3.30.420.40">
    <property type="match status" value="2"/>
</dbReference>
<evidence type="ECO:0000313" key="10">
    <source>
        <dbReference type="Proteomes" id="UP001171751"/>
    </source>
</evidence>
<dbReference type="HAMAP" id="MF_02033">
    <property type="entry name" value="FtsA"/>
    <property type="match status" value="1"/>
</dbReference>
<dbReference type="AlphaFoldDB" id="A0AA43UCF2"/>
<evidence type="ECO:0000256" key="1">
    <source>
        <dbReference type="ARBA" id="ARBA00022475"/>
    </source>
</evidence>
<gene>
    <name evidence="5 9" type="primary">ftsA</name>
    <name evidence="9" type="ORF">Q4F26_03635</name>
</gene>
<proteinExistence type="inferred from homology"/>
<comment type="function">
    <text evidence="5 6">Cell division protein that is involved in the assembly of the Z ring. May serve as a membrane anchor for the Z ring.</text>
</comment>
<dbReference type="InterPro" id="IPR020823">
    <property type="entry name" value="Cell_div_FtsA"/>
</dbReference>
<dbReference type="PIRSF" id="PIRSF003101">
    <property type="entry name" value="FtsA"/>
    <property type="match status" value="1"/>
</dbReference>
<keyword evidence="4 5" id="KW-0131">Cell cycle</keyword>
<keyword evidence="2 5" id="KW-0132">Cell division</keyword>
<evidence type="ECO:0000256" key="7">
    <source>
        <dbReference type="SAM" id="MobiDB-lite"/>
    </source>
</evidence>
<name>A0AA43UCF2_9LACT</name>
<dbReference type="SUPFAM" id="SSF53067">
    <property type="entry name" value="Actin-like ATPase domain"/>
    <property type="match status" value="2"/>
</dbReference>
<evidence type="ECO:0000313" key="9">
    <source>
        <dbReference type="EMBL" id="MDO5457415.1"/>
    </source>
</evidence>
<dbReference type="InterPro" id="IPR043129">
    <property type="entry name" value="ATPase_NBD"/>
</dbReference>
<keyword evidence="10" id="KW-1185">Reference proteome</keyword>
<reference evidence="9" key="1">
    <citation type="submission" date="2023-07" db="EMBL/GenBank/DDBJ databases">
        <title>Between Cages and Wild: Unraveling the Impact of Captivity on Animal Microbiomes and Antimicrobial Resistance.</title>
        <authorList>
            <person name="Schmartz G.P."/>
            <person name="Rehner J."/>
            <person name="Schuff M.J."/>
            <person name="Becker S.L."/>
            <person name="Kravczyk M."/>
            <person name="Gurevich A."/>
            <person name="Francke R."/>
            <person name="Mueller R."/>
            <person name="Keller V."/>
            <person name="Keller A."/>
        </authorList>
    </citation>
    <scope>NUCLEOTIDE SEQUENCE</scope>
    <source>
        <strain evidence="9">S39M_St_73</strain>
    </source>
</reference>
<evidence type="ECO:0000256" key="4">
    <source>
        <dbReference type="ARBA" id="ARBA00023306"/>
    </source>
</evidence>
<dbReference type="EMBL" id="JAUNQW010000011">
    <property type="protein sequence ID" value="MDO5457415.1"/>
    <property type="molecule type" value="Genomic_DNA"/>
</dbReference>
<dbReference type="GO" id="GO:0043093">
    <property type="term" value="P:FtsZ-dependent cytokinesis"/>
    <property type="evidence" value="ECO:0007669"/>
    <property type="project" value="UniProtKB-UniRule"/>
</dbReference>
<comment type="subcellular location">
    <subcellularLocation>
        <location evidence="5">Cell membrane</location>
        <topology evidence="5">Peripheral membrane protein</topology>
        <orientation evidence="5">Cytoplasmic side</orientation>
    </subcellularLocation>
    <text evidence="5">Localizes to the Z ring in an FtsZ-dependent manner. Targeted to the membrane through a conserved C-terminal amphipathic helix.</text>
</comment>
<keyword evidence="1 5" id="KW-1003">Cell membrane</keyword>